<evidence type="ECO:0000313" key="8">
    <source>
        <dbReference type="Ensembl" id="ENSMGAP00000016674.3"/>
    </source>
</evidence>
<evidence type="ECO:0000256" key="2">
    <source>
        <dbReference type="ARBA" id="ARBA00022753"/>
    </source>
</evidence>
<comment type="domain">
    <text evidence="5">The OCIA domain is necessary and sufficient for endosomal localization.</text>
</comment>
<evidence type="ECO:0000256" key="5">
    <source>
        <dbReference type="RuleBase" id="RU369066"/>
    </source>
</evidence>
<evidence type="ECO:0000259" key="7">
    <source>
        <dbReference type="Pfam" id="PF07051"/>
    </source>
</evidence>
<comment type="subcellular location">
    <subcellularLocation>
        <location evidence="1 5">Endosome</location>
    </subcellularLocation>
</comment>
<feature type="domain" description="OCIA" evidence="7">
    <location>
        <begin position="21"/>
        <end position="102"/>
    </location>
</feature>
<evidence type="ECO:0000256" key="1">
    <source>
        <dbReference type="ARBA" id="ARBA00004177"/>
    </source>
</evidence>
<organism evidence="8 9">
    <name type="scientific">Meleagris gallopavo</name>
    <name type="common">Wild turkey</name>
    <dbReference type="NCBI Taxonomy" id="9103"/>
    <lineage>
        <taxon>Eukaryota</taxon>
        <taxon>Metazoa</taxon>
        <taxon>Chordata</taxon>
        <taxon>Craniata</taxon>
        <taxon>Vertebrata</taxon>
        <taxon>Euteleostomi</taxon>
        <taxon>Archelosauria</taxon>
        <taxon>Archosauria</taxon>
        <taxon>Dinosauria</taxon>
        <taxon>Saurischia</taxon>
        <taxon>Theropoda</taxon>
        <taxon>Coelurosauria</taxon>
        <taxon>Aves</taxon>
        <taxon>Neognathae</taxon>
        <taxon>Galloanserae</taxon>
        <taxon>Galliformes</taxon>
        <taxon>Phasianidae</taxon>
        <taxon>Meleagridinae</taxon>
        <taxon>Meleagris</taxon>
    </lineage>
</organism>
<accession>G1NRK1</accession>
<comment type="subunit">
    <text evidence="5">Interacts with STAT3.</text>
</comment>
<dbReference type="Proteomes" id="UP000001645">
    <property type="component" value="Chromosome 4"/>
</dbReference>
<name>G1NRK1_MELGA</name>
<dbReference type="Ensembl" id="ENSMGAT00000017648.3">
    <property type="protein sequence ID" value="ENSMGAP00000016674.3"/>
    <property type="gene ID" value="ENSMGAG00000015734.3"/>
</dbReference>
<keyword evidence="9" id="KW-1185">Reference proteome</keyword>
<dbReference type="HOGENOM" id="CLU_083038_0_0_1"/>
<evidence type="ECO:0000256" key="4">
    <source>
        <dbReference type="ARBA" id="ARBA00040877"/>
    </source>
</evidence>
<evidence type="ECO:0000256" key="6">
    <source>
        <dbReference type="SAM" id="MobiDB-lite"/>
    </source>
</evidence>
<evidence type="ECO:0000313" key="9">
    <source>
        <dbReference type="Proteomes" id="UP000001645"/>
    </source>
</evidence>
<dbReference type="GO" id="GO:2000736">
    <property type="term" value="P:regulation of stem cell differentiation"/>
    <property type="evidence" value="ECO:0007669"/>
    <property type="project" value="UniProtKB-UniRule"/>
</dbReference>
<dbReference type="PANTHER" id="PTHR13336:SF4">
    <property type="entry name" value="OCIA DOMAIN-CONTAINING PROTEIN 1"/>
    <property type="match status" value="1"/>
</dbReference>
<comment type="similarity">
    <text evidence="3 5">Belongs to the OCIAD1 family.</text>
</comment>
<dbReference type="PANTHER" id="PTHR13336">
    <property type="entry name" value="OVARIAN CARCINOMA IMMUNOREACTIVE ANTIGEN"/>
    <property type="match status" value="1"/>
</dbReference>
<dbReference type="InParanoid" id="G1NRK1"/>
<feature type="region of interest" description="Disordered" evidence="6">
    <location>
        <begin position="170"/>
        <end position="199"/>
    </location>
</feature>
<reference evidence="8 9" key="1">
    <citation type="journal article" date="2010" name="PLoS Biol.">
        <title>Multi-platform next-generation sequencing of the domestic turkey (Meleagris gallopavo): genome assembly and analysis.</title>
        <authorList>
            <person name="Dalloul R.A."/>
            <person name="Long J.A."/>
            <person name="Zimin A.V."/>
            <person name="Aslam L."/>
            <person name="Beal K."/>
            <person name="Blomberg L.A."/>
            <person name="Bouffard P."/>
            <person name="Burt D.W."/>
            <person name="Crasta O."/>
            <person name="Crooijmans R.P."/>
            <person name="Cooper K."/>
            <person name="Coulombe R.A."/>
            <person name="De S."/>
            <person name="Delany M.E."/>
            <person name="Dodgson J.B."/>
            <person name="Dong J.J."/>
            <person name="Evans C."/>
            <person name="Frederickson K.M."/>
            <person name="Flicek P."/>
            <person name="Florea L."/>
            <person name="Folkerts O."/>
            <person name="Groenen M.A."/>
            <person name="Harkins T.T."/>
            <person name="Herrero J."/>
            <person name="Hoffmann S."/>
            <person name="Megens H.J."/>
            <person name="Jiang A."/>
            <person name="de Jong P."/>
            <person name="Kaiser P."/>
            <person name="Kim H."/>
            <person name="Kim K.W."/>
            <person name="Kim S."/>
            <person name="Langenberger D."/>
            <person name="Lee M.K."/>
            <person name="Lee T."/>
            <person name="Mane S."/>
            <person name="Marcais G."/>
            <person name="Marz M."/>
            <person name="McElroy A.P."/>
            <person name="Modise T."/>
            <person name="Nefedov M."/>
            <person name="Notredame C."/>
            <person name="Paton I.R."/>
            <person name="Payne W.S."/>
            <person name="Pertea G."/>
            <person name="Prickett D."/>
            <person name="Puiu D."/>
            <person name="Qioa D."/>
            <person name="Raineri E."/>
            <person name="Ruffier M."/>
            <person name="Salzberg S.L."/>
            <person name="Schatz M.C."/>
            <person name="Scheuring C."/>
            <person name="Schmidt C.J."/>
            <person name="Schroeder S."/>
            <person name="Searle S.M."/>
            <person name="Smith E.J."/>
            <person name="Smith J."/>
            <person name="Sonstegard T.S."/>
            <person name="Stadler P.F."/>
            <person name="Tafer H."/>
            <person name="Tu Z.J."/>
            <person name="Van Tassell C.P."/>
            <person name="Vilella A.J."/>
            <person name="Williams K.P."/>
            <person name="Yorke J.A."/>
            <person name="Zhang L."/>
            <person name="Zhang H.B."/>
            <person name="Zhang X."/>
            <person name="Zhang Y."/>
            <person name="Reed K.M."/>
        </authorList>
    </citation>
    <scope>NUCLEOTIDE SEQUENCE [LARGE SCALE GENOMIC DNA]</scope>
</reference>
<feature type="region of interest" description="Disordered" evidence="6">
    <location>
        <begin position="109"/>
        <end position="144"/>
    </location>
</feature>
<reference evidence="8" key="2">
    <citation type="submission" date="2025-08" db="UniProtKB">
        <authorList>
            <consortium name="Ensembl"/>
        </authorList>
    </citation>
    <scope>IDENTIFICATION</scope>
</reference>
<sequence length="245" mass="27459">RPWHLAAGPGLGGTRRDVPKHYVPTEEERRLLKECAEESARYRAFPLAAASMLATSFLIKKVYENIFFSSFNKVAGMCGYLAGKISYLPICSEKFKKLKDSPIGDVLRQAQRHSSHSYSSRKSEFSDTPSQSFTESSPKAGFPLSSGYSDDYSSTDRALSSYEPVPFSASLNESSPTGITDYNVQEAPPIPEESRKKKSVTYEELRNKHRETYEVMSPLKAETAGKFPQERPVKEGTVLIYTNTW</sequence>
<feature type="compositionally biased region" description="Polar residues" evidence="6">
    <location>
        <begin position="127"/>
        <end position="137"/>
    </location>
</feature>
<dbReference type="InterPro" id="IPR009764">
    <property type="entry name" value="OCIA_dom"/>
</dbReference>
<protein>
    <recommendedName>
        <fullName evidence="4 5">OCIA domain-containing protein 1</fullName>
    </recommendedName>
</protein>
<dbReference type="GO" id="GO:0005768">
    <property type="term" value="C:endosome"/>
    <property type="evidence" value="ECO:0007669"/>
    <property type="project" value="UniProtKB-SubCell"/>
</dbReference>
<dbReference type="Pfam" id="PF07051">
    <property type="entry name" value="OCIA"/>
    <property type="match status" value="1"/>
</dbReference>
<reference evidence="8" key="3">
    <citation type="submission" date="2025-09" db="UniProtKB">
        <authorList>
            <consortium name="Ensembl"/>
        </authorList>
    </citation>
    <scope>IDENTIFICATION</scope>
</reference>
<proteinExistence type="inferred from homology"/>
<dbReference type="GeneTree" id="ENSGT00530000063690"/>
<dbReference type="InterPro" id="IPR040187">
    <property type="entry name" value="OCAD1/2"/>
</dbReference>
<keyword evidence="2 5" id="KW-0967">Endosome</keyword>
<feature type="compositionally biased region" description="Polar residues" evidence="6">
    <location>
        <begin position="170"/>
        <end position="183"/>
    </location>
</feature>
<evidence type="ECO:0000256" key="3">
    <source>
        <dbReference type="ARBA" id="ARBA00037952"/>
    </source>
</evidence>
<dbReference type="Bgee" id="ENSMGAG00000015734">
    <property type="expression patterns" value="Expressed in liver and 17 other cell types or tissues"/>
</dbReference>
<dbReference type="AlphaFoldDB" id="G1NRK1"/>
<comment type="function">
    <text evidence="5">Maintains stem cell potency. Increases STAT3 phosphorylation and controls ERK phosphorylation. May act as a scaffold, increasing STAT3 recruitment onto endosomes.</text>
</comment>